<name>A0A1I5B4B2_9FLAO</name>
<accession>A0A1I5B4B2</accession>
<dbReference type="AlphaFoldDB" id="A0A1I5B4B2"/>
<reference evidence="3" key="1">
    <citation type="submission" date="2016-10" db="EMBL/GenBank/DDBJ databases">
        <authorList>
            <person name="Varghese N."/>
            <person name="Submissions S."/>
        </authorList>
    </citation>
    <scope>NUCLEOTIDE SEQUENCE [LARGE SCALE GENOMIC DNA]</scope>
    <source>
        <strain evidence="3">DSM 23925</strain>
    </source>
</reference>
<dbReference type="GO" id="GO:0016747">
    <property type="term" value="F:acyltransferase activity, transferring groups other than amino-acyl groups"/>
    <property type="evidence" value="ECO:0007669"/>
    <property type="project" value="InterPro"/>
</dbReference>
<dbReference type="InterPro" id="IPR016181">
    <property type="entry name" value="Acyl_CoA_acyltransferase"/>
</dbReference>
<dbReference type="EMBL" id="FOVN01000002">
    <property type="protein sequence ID" value="SFN69558.1"/>
    <property type="molecule type" value="Genomic_DNA"/>
</dbReference>
<dbReference type="PROSITE" id="PS51186">
    <property type="entry name" value="GNAT"/>
    <property type="match status" value="1"/>
</dbReference>
<keyword evidence="2" id="KW-0808">Transferase</keyword>
<dbReference type="OrthoDB" id="7205533at2"/>
<dbReference type="Proteomes" id="UP000198705">
    <property type="component" value="Unassembled WGS sequence"/>
</dbReference>
<dbReference type="Gene3D" id="3.40.630.30">
    <property type="match status" value="1"/>
</dbReference>
<dbReference type="Pfam" id="PF00583">
    <property type="entry name" value="Acetyltransf_1"/>
    <property type="match status" value="1"/>
</dbReference>
<organism evidence="2 3">
    <name type="scientific">Bizionia echini</name>
    <dbReference type="NCBI Taxonomy" id="649333"/>
    <lineage>
        <taxon>Bacteria</taxon>
        <taxon>Pseudomonadati</taxon>
        <taxon>Bacteroidota</taxon>
        <taxon>Flavobacteriia</taxon>
        <taxon>Flavobacteriales</taxon>
        <taxon>Flavobacteriaceae</taxon>
        <taxon>Bizionia</taxon>
    </lineage>
</organism>
<gene>
    <name evidence="2" type="ORF">SAMN04487989_102483</name>
</gene>
<keyword evidence="3" id="KW-1185">Reference proteome</keyword>
<dbReference type="InterPro" id="IPR000182">
    <property type="entry name" value="GNAT_dom"/>
</dbReference>
<evidence type="ECO:0000259" key="1">
    <source>
        <dbReference type="PROSITE" id="PS51186"/>
    </source>
</evidence>
<dbReference type="SUPFAM" id="SSF55729">
    <property type="entry name" value="Acyl-CoA N-acyltransferases (Nat)"/>
    <property type="match status" value="1"/>
</dbReference>
<sequence>MITIIKADVNHAKLLSEIGKQTFIESHGMSAPESDITNYIHSKFTKNAFLAELSDKDTVFHILYYNNNAIGYSKIVFNVSQVNIPFKQVTKLERLYVLKEFHDLKLGKELFHYNVSLSKRNNQFGMWLYVWIENQRAFNFYKTMGFKIIGSFDFKISETHSNPNHQMLLTY</sequence>
<dbReference type="RefSeq" id="WP_092207458.1">
    <property type="nucleotide sequence ID" value="NZ_FOVN01000002.1"/>
</dbReference>
<feature type="domain" description="N-acetyltransferase" evidence="1">
    <location>
        <begin position="2"/>
        <end position="171"/>
    </location>
</feature>
<protein>
    <submittedName>
        <fullName evidence="2">Acetyltransferase (GNAT) family protein</fullName>
    </submittedName>
</protein>
<proteinExistence type="predicted"/>
<evidence type="ECO:0000313" key="2">
    <source>
        <dbReference type="EMBL" id="SFN69558.1"/>
    </source>
</evidence>
<evidence type="ECO:0000313" key="3">
    <source>
        <dbReference type="Proteomes" id="UP000198705"/>
    </source>
</evidence>